<proteinExistence type="predicted"/>
<evidence type="ECO:0000313" key="3">
    <source>
        <dbReference type="Proteomes" id="UP000185003"/>
    </source>
</evidence>
<protein>
    <recommendedName>
        <fullName evidence="4">DUF983 domain-containing protein</fullName>
    </recommendedName>
</protein>
<sequence length="154" mass="18211">MQIVIYSGRFQKYLCCMKGSNGQRKSGFFTSILNNKCPRCRKGKLFRTDNPYQLNHVLDMEKHCPVCGQETELEVGFWYGTGYISYVLAVFFSALNLLWYWLIFGITWKDDSIVYWLIVNGILLVLFMPVLMRLSRMVYLNFYVYYDPETDKPD</sequence>
<name>A0A1N6D2Z5_9BACT</name>
<keyword evidence="1" id="KW-1133">Transmembrane helix</keyword>
<dbReference type="STRING" id="536979.SAMN04488055_0183"/>
<feature type="transmembrane region" description="Helical" evidence="1">
    <location>
        <begin position="113"/>
        <end position="132"/>
    </location>
</feature>
<dbReference type="Proteomes" id="UP000185003">
    <property type="component" value="Unassembled WGS sequence"/>
</dbReference>
<evidence type="ECO:0008006" key="4">
    <source>
        <dbReference type="Google" id="ProtNLM"/>
    </source>
</evidence>
<keyword evidence="1" id="KW-0472">Membrane</keyword>
<keyword evidence="3" id="KW-1185">Reference proteome</keyword>
<dbReference type="InterPro" id="IPR009325">
    <property type="entry name" value="DUF983"/>
</dbReference>
<evidence type="ECO:0000313" key="2">
    <source>
        <dbReference type="EMBL" id="SIN65202.1"/>
    </source>
</evidence>
<feature type="transmembrane region" description="Helical" evidence="1">
    <location>
        <begin position="83"/>
        <end position="101"/>
    </location>
</feature>
<reference evidence="2 3" key="1">
    <citation type="submission" date="2016-11" db="EMBL/GenBank/DDBJ databases">
        <authorList>
            <person name="Jaros S."/>
            <person name="Januszkiewicz K."/>
            <person name="Wedrychowicz H."/>
        </authorList>
    </citation>
    <scope>NUCLEOTIDE SEQUENCE [LARGE SCALE GENOMIC DNA]</scope>
    <source>
        <strain evidence="2 3">DSM 24787</strain>
    </source>
</reference>
<evidence type="ECO:0000256" key="1">
    <source>
        <dbReference type="SAM" id="Phobius"/>
    </source>
</evidence>
<dbReference type="EMBL" id="FSRA01000001">
    <property type="protein sequence ID" value="SIN65202.1"/>
    <property type="molecule type" value="Genomic_DNA"/>
</dbReference>
<gene>
    <name evidence="2" type="ORF">SAMN04488055_0183</name>
</gene>
<dbReference type="Pfam" id="PF06170">
    <property type="entry name" value="DUF983"/>
    <property type="match status" value="1"/>
</dbReference>
<organism evidence="2 3">
    <name type="scientific">Chitinophaga niabensis</name>
    <dbReference type="NCBI Taxonomy" id="536979"/>
    <lineage>
        <taxon>Bacteria</taxon>
        <taxon>Pseudomonadati</taxon>
        <taxon>Bacteroidota</taxon>
        <taxon>Chitinophagia</taxon>
        <taxon>Chitinophagales</taxon>
        <taxon>Chitinophagaceae</taxon>
        <taxon>Chitinophaga</taxon>
    </lineage>
</organism>
<keyword evidence="1" id="KW-0812">Transmembrane</keyword>
<dbReference type="AlphaFoldDB" id="A0A1N6D2Z5"/>
<accession>A0A1N6D2Z5</accession>